<name>A0A2G9V2I9_TELCI</name>
<evidence type="ECO:0000256" key="5">
    <source>
        <dbReference type="ARBA" id="ARBA00023136"/>
    </source>
</evidence>
<dbReference type="InterPro" id="IPR059000">
    <property type="entry name" value="ATPase_P-type_domA"/>
</dbReference>
<feature type="domain" description="P-type ATPase A" evidence="6">
    <location>
        <begin position="121"/>
        <end position="225"/>
    </location>
</feature>
<dbReference type="PANTHER" id="PTHR46594:SF4">
    <property type="entry name" value="P-TYPE CATION-TRANSPORTING ATPASE"/>
    <property type="match status" value="1"/>
</dbReference>
<comment type="subcellular location">
    <subcellularLocation>
        <location evidence="1">Membrane</location>
    </subcellularLocation>
</comment>
<dbReference type="Pfam" id="PF00122">
    <property type="entry name" value="E1-E2_ATPase"/>
    <property type="match status" value="1"/>
</dbReference>
<evidence type="ECO:0000259" key="6">
    <source>
        <dbReference type="Pfam" id="PF00122"/>
    </source>
</evidence>
<organism evidence="7 8">
    <name type="scientific">Teladorsagia circumcincta</name>
    <name type="common">Brown stomach worm</name>
    <name type="synonym">Ostertagia circumcincta</name>
    <dbReference type="NCBI Taxonomy" id="45464"/>
    <lineage>
        <taxon>Eukaryota</taxon>
        <taxon>Metazoa</taxon>
        <taxon>Ecdysozoa</taxon>
        <taxon>Nematoda</taxon>
        <taxon>Chromadorea</taxon>
        <taxon>Rhabditida</taxon>
        <taxon>Rhabditina</taxon>
        <taxon>Rhabditomorpha</taxon>
        <taxon>Strongyloidea</taxon>
        <taxon>Trichostrongylidae</taxon>
        <taxon>Teladorsagia</taxon>
    </lineage>
</organism>
<gene>
    <name evidence="7" type="ORF">TELCIR_01230</name>
</gene>
<evidence type="ECO:0000256" key="3">
    <source>
        <dbReference type="ARBA" id="ARBA00022723"/>
    </source>
</evidence>
<evidence type="ECO:0000256" key="1">
    <source>
        <dbReference type="ARBA" id="ARBA00004370"/>
    </source>
</evidence>
<keyword evidence="5" id="KW-0472">Membrane</keyword>
<evidence type="ECO:0000256" key="2">
    <source>
        <dbReference type="ARBA" id="ARBA00022692"/>
    </source>
</evidence>
<dbReference type="GO" id="GO:0046872">
    <property type="term" value="F:metal ion binding"/>
    <property type="evidence" value="ECO:0007669"/>
    <property type="project" value="UniProtKB-KW"/>
</dbReference>
<accession>A0A2G9V2I9</accession>
<proteinExistence type="predicted"/>
<dbReference type="PANTHER" id="PTHR46594">
    <property type="entry name" value="P-TYPE CATION-TRANSPORTING ATPASE"/>
    <property type="match status" value="1"/>
</dbReference>
<dbReference type="InterPro" id="IPR008250">
    <property type="entry name" value="ATPase_P-typ_transduc_dom_A_sf"/>
</dbReference>
<dbReference type="Proteomes" id="UP000230423">
    <property type="component" value="Unassembled WGS sequence"/>
</dbReference>
<keyword evidence="2" id="KW-0812">Transmembrane</keyword>
<dbReference type="EMBL" id="KZ345035">
    <property type="protein sequence ID" value="PIO76714.1"/>
    <property type="molecule type" value="Genomic_DNA"/>
</dbReference>
<dbReference type="AlphaFoldDB" id="A0A2G9V2I9"/>
<evidence type="ECO:0000256" key="4">
    <source>
        <dbReference type="ARBA" id="ARBA00022989"/>
    </source>
</evidence>
<evidence type="ECO:0000313" key="7">
    <source>
        <dbReference type="EMBL" id="PIO76714.1"/>
    </source>
</evidence>
<dbReference type="GO" id="GO:0016020">
    <property type="term" value="C:membrane"/>
    <property type="evidence" value="ECO:0007669"/>
    <property type="project" value="UniProtKB-SubCell"/>
</dbReference>
<dbReference type="FunFam" id="2.70.150.10:FF:000002">
    <property type="entry name" value="Copper-transporting ATPase 1, putative"/>
    <property type="match status" value="1"/>
</dbReference>
<dbReference type="OrthoDB" id="432719at2759"/>
<reference evidence="7 8" key="1">
    <citation type="submission" date="2015-09" db="EMBL/GenBank/DDBJ databases">
        <title>Draft genome of the parasitic nematode Teladorsagia circumcincta isolate WARC Sus (inbred).</title>
        <authorList>
            <person name="Mitreva M."/>
        </authorList>
    </citation>
    <scope>NUCLEOTIDE SEQUENCE [LARGE SCALE GENOMIC DNA]</scope>
    <source>
        <strain evidence="7 8">S</strain>
    </source>
</reference>
<keyword evidence="4" id="KW-1133">Transmembrane helix</keyword>
<protein>
    <submittedName>
        <fullName evidence="7">E1-E2 ATPase</fullName>
    </submittedName>
</protein>
<evidence type="ECO:0000313" key="8">
    <source>
        <dbReference type="Proteomes" id="UP000230423"/>
    </source>
</evidence>
<keyword evidence="8" id="KW-1185">Reference proteome</keyword>
<keyword evidence="3" id="KW-0479">Metal-binding</keyword>
<dbReference type="Gene3D" id="2.70.150.10">
    <property type="entry name" value="Calcium-transporting ATPase, cytoplasmic transduction domain A"/>
    <property type="match status" value="1"/>
</dbReference>
<sequence>MAYDISGQLDIWNTSDDDNGCISLDFAHTNAPRKSNTDTFTSTFTRQPSFADVVYTGTGDRRTVFLRGLLESVETWPGEHGRAYRAGYDDRLYILDTCSHYCTDFEGKTSEALSRLMSLQAKEATLITMDSEGRVTSERGINIELVQRNDLIKVIPGAKVPVDGIVVDGQSSADESFITGESMPVVKKPGSVVIGGSVNQKGVLIIQATLVGQDSTLAQIVRLVEEAQTNKVFFPISLSVI</sequence>
<dbReference type="SUPFAM" id="SSF81653">
    <property type="entry name" value="Calcium ATPase, transduction domain A"/>
    <property type="match status" value="1"/>
</dbReference>